<dbReference type="Pfam" id="PF01757">
    <property type="entry name" value="Acyl_transf_3"/>
    <property type="match status" value="1"/>
</dbReference>
<dbReference type="PANTHER" id="PTHR11161">
    <property type="entry name" value="O-ACYLTRANSFERASE"/>
    <property type="match status" value="1"/>
</dbReference>
<dbReference type="EMBL" id="GEHC01001406">
    <property type="protein sequence ID" value="JAV46239.1"/>
    <property type="molecule type" value="Transcribed_RNA"/>
</dbReference>
<dbReference type="GO" id="GO:0016747">
    <property type="term" value="F:acyltransferase activity, transferring groups other than amino-acyl groups"/>
    <property type="evidence" value="ECO:0007669"/>
    <property type="project" value="InterPro"/>
</dbReference>
<sequence length="698" mass="82329">MMRRTMYVKIVLIVLIGAAQVRWTAAGDSFIELDQYYRMPRIYAYDDYDECFTSYDSPDPAYCVARSVIKPDNRSELWRFIQDFSNDTYRHYRHDHLDRGLCVERCRKLVASLDNETIQQLYVGKFDINFPYIIDSKVFEDVQVHQDRALYGRLINICENFILRKVYNLTAYTEIEYCTRPTQQIDVDMLDLSFLVLTMVLICLVITSTWFDSRMNKSKKNDHYMLEIPCKKTMIFTSFSLKRNWYRLISRSKDQLNEDLRFFQTFRFLTFLLVIAGHCSDMFAVTPIGNTFDREREYYNPEALALINGSQIVQTFFQMSGFLLSIHFFTTRARLREVRWSVVLAVIVYRFIRLTPAYAYVLMLHATWLPKLQDGPLWIRGTQTEKYFCRKNWWTNLLYVNNYVNANEPCLQQAWYLACDYQLFTLGMILVVAVTKYPKLRTHIFSTAMFLAYLIPGLIVYFAAFDGAFINRLQDERFIYWFDRMYQLIYVPFHTNMGCYLGGIILGMIYYKQRTNHHTGNRAWYLQTLWYLVVPVGFLCLMSNSIFYQYNFEKPAIWMAVFYPVMKHMWIFLGAIMLYGIIYEYSKPIKAFLNFSVFVPLGRLTYCAYVCHVFMLKNAFFGMREMGYFSKMSLLSKVLTVLVSSYLMGLILALVLEFPATAIQKHLFAKKLEDATVEPKPTQAENNNVITSNGTVQA</sequence>
<feature type="transmembrane region" description="Helical" evidence="1">
    <location>
        <begin position="489"/>
        <end position="511"/>
    </location>
</feature>
<feature type="transmembrane region" description="Helical" evidence="1">
    <location>
        <begin position="523"/>
        <end position="550"/>
    </location>
</feature>
<reference evidence="4" key="1">
    <citation type="submission" date="2016-03" db="EMBL/GenBank/DDBJ databases">
        <title>RNAseq analyses of the sensorial organs of adult female Aedes albopictus.</title>
        <authorList>
            <person name="Fabrizio L."/>
            <person name="Ribeiro J.M."/>
            <person name="Arca B."/>
        </authorList>
    </citation>
    <scope>NUCLEOTIDE SEQUENCE</scope>
</reference>
<dbReference type="AlphaFoldDB" id="A0A1W7R504"/>
<name>A0A1W7R504_AEDAL</name>
<proteinExistence type="predicted"/>
<dbReference type="VEuPathDB" id="VectorBase:AALFPA_072585"/>
<feature type="transmembrane region" description="Helical" evidence="1">
    <location>
        <begin position="192"/>
        <end position="211"/>
    </location>
</feature>
<feature type="signal peptide" evidence="2">
    <location>
        <begin position="1"/>
        <end position="26"/>
    </location>
</feature>
<feature type="transmembrane region" description="Helical" evidence="1">
    <location>
        <begin position="591"/>
        <end position="615"/>
    </location>
</feature>
<dbReference type="InterPro" id="IPR052728">
    <property type="entry name" value="O2_lipid_transport_reg"/>
</dbReference>
<keyword evidence="2" id="KW-0732">Signal</keyword>
<feature type="transmembrane region" description="Helical" evidence="1">
    <location>
        <begin position="556"/>
        <end position="579"/>
    </location>
</feature>
<accession>A0A1W7R504</accession>
<feature type="transmembrane region" description="Helical" evidence="1">
    <location>
        <begin position="414"/>
        <end position="435"/>
    </location>
</feature>
<feature type="chain" id="PRO_5013320849" description="Acyltransferase 3 domain-containing protein" evidence="2">
    <location>
        <begin position="27"/>
        <end position="698"/>
    </location>
</feature>
<dbReference type="VEuPathDB" id="VectorBase:AALC636_012619"/>
<feature type="transmembrane region" description="Helical" evidence="1">
    <location>
        <begin position="635"/>
        <end position="656"/>
    </location>
</feature>
<organism evidence="4">
    <name type="scientific">Aedes albopictus</name>
    <name type="common">Asian tiger mosquito</name>
    <name type="synonym">Stegomyia albopicta</name>
    <dbReference type="NCBI Taxonomy" id="7160"/>
    <lineage>
        <taxon>Eukaryota</taxon>
        <taxon>Metazoa</taxon>
        <taxon>Ecdysozoa</taxon>
        <taxon>Arthropoda</taxon>
        <taxon>Hexapoda</taxon>
        <taxon>Insecta</taxon>
        <taxon>Pterygota</taxon>
        <taxon>Neoptera</taxon>
        <taxon>Endopterygota</taxon>
        <taxon>Diptera</taxon>
        <taxon>Nematocera</taxon>
        <taxon>Culicoidea</taxon>
        <taxon>Culicidae</taxon>
        <taxon>Culicinae</taxon>
        <taxon>Aedini</taxon>
        <taxon>Aedes</taxon>
        <taxon>Stegomyia</taxon>
    </lineage>
</organism>
<evidence type="ECO:0000313" key="4">
    <source>
        <dbReference type="EMBL" id="JAV46239.1"/>
    </source>
</evidence>
<feature type="domain" description="Acyltransferase 3" evidence="3">
    <location>
        <begin position="264"/>
        <end position="655"/>
    </location>
</feature>
<feature type="transmembrane region" description="Helical" evidence="1">
    <location>
        <begin position="342"/>
        <end position="363"/>
    </location>
</feature>
<dbReference type="InterPro" id="IPR002656">
    <property type="entry name" value="Acyl_transf_3_dom"/>
</dbReference>
<evidence type="ECO:0000259" key="3">
    <source>
        <dbReference type="Pfam" id="PF01757"/>
    </source>
</evidence>
<dbReference type="PANTHER" id="PTHR11161:SF22">
    <property type="entry name" value="ACYLTRANSFERASE 3 DOMAIN-CONTAINING PROTEIN-RELATED"/>
    <property type="match status" value="1"/>
</dbReference>
<feature type="transmembrane region" description="Helical" evidence="1">
    <location>
        <begin position="268"/>
        <end position="292"/>
    </location>
</feature>
<keyword evidence="1" id="KW-0472">Membrane</keyword>
<keyword evidence="1" id="KW-1133">Transmembrane helix</keyword>
<feature type="transmembrane region" description="Helical" evidence="1">
    <location>
        <begin position="447"/>
        <end position="469"/>
    </location>
</feature>
<evidence type="ECO:0000256" key="2">
    <source>
        <dbReference type="SAM" id="SignalP"/>
    </source>
</evidence>
<dbReference type="VEuPathDB" id="VectorBase:AALF014357"/>
<feature type="transmembrane region" description="Helical" evidence="1">
    <location>
        <begin position="312"/>
        <end position="330"/>
    </location>
</feature>
<evidence type="ECO:0000256" key="1">
    <source>
        <dbReference type="SAM" id="Phobius"/>
    </source>
</evidence>
<keyword evidence="1" id="KW-0812">Transmembrane</keyword>
<protein>
    <recommendedName>
        <fullName evidence="3">Acyltransferase 3 domain-containing protein</fullName>
    </recommendedName>
</protein>